<keyword evidence="8 13" id="KW-0862">Zinc</keyword>
<keyword evidence="3" id="KW-0245">EGF-like domain</keyword>
<feature type="binding site" evidence="13">
    <location>
        <position position="78"/>
    </location>
    <ligand>
        <name>Zn(2+)</name>
        <dbReference type="ChEBI" id="CHEBI:29105"/>
        <note>catalytic</note>
    </ligand>
</feature>
<dbReference type="PROSITE" id="PS01180">
    <property type="entry name" value="CUB"/>
    <property type="match status" value="1"/>
</dbReference>
<dbReference type="PANTHER" id="PTHR10127:SF898">
    <property type="entry name" value="ZINC METALLOPROTEINASE NAS-30"/>
    <property type="match status" value="1"/>
</dbReference>
<dbReference type="InterPro" id="IPR000859">
    <property type="entry name" value="CUB_dom"/>
</dbReference>
<dbReference type="EMBL" id="BTSX01000006">
    <property type="protein sequence ID" value="GMT06813.1"/>
    <property type="molecule type" value="Genomic_DNA"/>
</dbReference>
<evidence type="ECO:0000256" key="5">
    <source>
        <dbReference type="ARBA" id="ARBA00022723"/>
    </source>
</evidence>
<evidence type="ECO:0000256" key="4">
    <source>
        <dbReference type="ARBA" id="ARBA00022670"/>
    </source>
</evidence>
<evidence type="ECO:0000259" key="15">
    <source>
        <dbReference type="PROSITE" id="PS01180"/>
    </source>
</evidence>
<dbReference type="Pfam" id="PF01400">
    <property type="entry name" value="Astacin"/>
    <property type="match status" value="1"/>
</dbReference>
<dbReference type="SUPFAM" id="SSF55486">
    <property type="entry name" value="Metalloproteases ('zincins'), catalytic domain"/>
    <property type="match status" value="1"/>
</dbReference>
<keyword evidence="4 13" id="KW-0645">Protease</keyword>
<accession>A0AAV5UJD3</accession>
<dbReference type="Pfam" id="PF00431">
    <property type="entry name" value="CUB"/>
    <property type="match status" value="1"/>
</dbReference>
<evidence type="ECO:0000256" key="12">
    <source>
        <dbReference type="PROSITE-ProRule" id="PRU00059"/>
    </source>
</evidence>
<dbReference type="SUPFAM" id="SSF49854">
    <property type="entry name" value="Spermadhesin, CUB domain"/>
    <property type="match status" value="1"/>
</dbReference>
<evidence type="ECO:0000313" key="18">
    <source>
        <dbReference type="Proteomes" id="UP001432027"/>
    </source>
</evidence>
<dbReference type="PIRSF" id="PIRSF036365">
    <property type="entry name" value="Astacin_nematoda"/>
    <property type="match status" value="1"/>
</dbReference>
<comment type="cofactor">
    <cofactor evidence="13 14">
        <name>Zn(2+)</name>
        <dbReference type="ChEBI" id="CHEBI:29105"/>
    </cofactor>
    <text evidence="13 14">Binds 1 zinc ion per subunit.</text>
</comment>
<gene>
    <name evidence="17" type="ORF">PENTCL1PPCAC_28987</name>
</gene>
<dbReference type="PRINTS" id="PR00480">
    <property type="entry name" value="ASTACIN"/>
</dbReference>
<dbReference type="EC" id="3.4.24.-" evidence="14"/>
<dbReference type="AlphaFoldDB" id="A0AAV5UJD3"/>
<dbReference type="GO" id="GO:0008270">
    <property type="term" value="F:zinc ion binding"/>
    <property type="evidence" value="ECO:0007669"/>
    <property type="project" value="UniProtKB-UniRule"/>
</dbReference>
<dbReference type="FunFam" id="3.40.390.10:FF:000028">
    <property type="entry name" value="Zinc metalloproteinase"/>
    <property type="match status" value="1"/>
</dbReference>
<reference evidence="17" key="1">
    <citation type="submission" date="2023-10" db="EMBL/GenBank/DDBJ databases">
        <title>Genome assembly of Pristionchus species.</title>
        <authorList>
            <person name="Yoshida K."/>
            <person name="Sommer R.J."/>
        </authorList>
    </citation>
    <scope>NUCLEOTIDE SEQUENCE</scope>
    <source>
        <strain evidence="17">RS0144</strain>
    </source>
</reference>
<evidence type="ECO:0000259" key="16">
    <source>
        <dbReference type="PROSITE" id="PS51864"/>
    </source>
</evidence>
<dbReference type="Gene3D" id="2.60.120.290">
    <property type="entry name" value="Spermadhesin, CUB domain"/>
    <property type="match status" value="1"/>
</dbReference>
<evidence type="ECO:0000256" key="6">
    <source>
        <dbReference type="ARBA" id="ARBA00022729"/>
    </source>
</evidence>
<protein>
    <recommendedName>
        <fullName evidence="14">Metalloendopeptidase</fullName>
        <ecNumber evidence="14">3.4.24.-</ecNumber>
    </recommendedName>
</protein>
<keyword evidence="6" id="KW-0732">Signal</keyword>
<proteinExistence type="predicted"/>
<dbReference type="Proteomes" id="UP001432027">
    <property type="component" value="Unassembled WGS sequence"/>
</dbReference>
<feature type="domain" description="Peptidase M12A" evidence="16">
    <location>
        <begin position="1"/>
        <end position="172"/>
    </location>
</feature>
<dbReference type="PROSITE" id="PS51864">
    <property type="entry name" value="ASTACIN"/>
    <property type="match status" value="1"/>
</dbReference>
<evidence type="ECO:0000256" key="7">
    <source>
        <dbReference type="ARBA" id="ARBA00022801"/>
    </source>
</evidence>
<keyword evidence="11" id="KW-0325">Glycoprotein</keyword>
<evidence type="ECO:0000256" key="11">
    <source>
        <dbReference type="ARBA" id="ARBA00023180"/>
    </source>
</evidence>
<dbReference type="InterPro" id="IPR024079">
    <property type="entry name" value="MetalloPept_cat_dom_sf"/>
</dbReference>
<dbReference type="InterPro" id="IPR034035">
    <property type="entry name" value="Astacin-like_dom"/>
</dbReference>
<dbReference type="InterPro" id="IPR035914">
    <property type="entry name" value="Sperma_CUB_dom_sf"/>
</dbReference>
<dbReference type="SMART" id="SM00235">
    <property type="entry name" value="ZnMc"/>
    <property type="match status" value="1"/>
</dbReference>
<evidence type="ECO:0000256" key="1">
    <source>
        <dbReference type="ARBA" id="ARBA00004613"/>
    </source>
</evidence>
<dbReference type="GO" id="GO:0018996">
    <property type="term" value="P:molting cycle, collagen and cuticulin-based cuticle"/>
    <property type="evidence" value="ECO:0007669"/>
    <property type="project" value="InterPro"/>
</dbReference>
<organism evidence="17 18">
    <name type="scientific">Pristionchus entomophagus</name>
    <dbReference type="NCBI Taxonomy" id="358040"/>
    <lineage>
        <taxon>Eukaryota</taxon>
        <taxon>Metazoa</taxon>
        <taxon>Ecdysozoa</taxon>
        <taxon>Nematoda</taxon>
        <taxon>Chromadorea</taxon>
        <taxon>Rhabditida</taxon>
        <taxon>Rhabditina</taxon>
        <taxon>Diplogasteromorpha</taxon>
        <taxon>Diplogasteroidea</taxon>
        <taxon>Neodiplogasteridae</taxon>
        <taxon>Pristionchus</taxon>
    </lineage>
</organism>
<feature type="binding site" evidence="13">
    <location>
        <position position="68"/>
    </location>
    <ligand>
        <name>Zn(2+)</name>
        <dbReference type="ChEBI" id="CHEBI:29105"/>
        <note>catalytic</note>
    </ligand>
</feature>
<comment type="caution">
    <text evidence="17">The sequence shown here is derived from an EMBL/GenBank/DDBJ whole genome shotgun (WGS) entry which is preliminary data.</text>
</comment>
<evidence type="ECO:0000256" key="9">
    <source>
        <dbReference type="ARBA" id="ARBA00023049"/>
    </source>
</evidence>
<evidence type="ECO:0000256" key="10">
    <source>
        <dbReference type="ARBA" id="ARBA00023157"/>
    </source>
</evidence>
<evidence type="ECO:0000313" key="17">
    <source>
        <dbReference type="EMBL" id="GMT06813.1"/>
    </source>
</evidence>
<dbReference type="GO" id="GO:0005576">
    <property type="term" value="C:extracellular region"/>
    <property type="evidence" value="ECO:0007669"/>
    <property type="project" value="UniProtKB-SubCell"/>
</dbReference>
<dbReference type="InterPro" id="IPR017050">
    <property type="entry name" value="Metallopeptidase_nem"/>
</dbReference>
<evidence type="ECO:0000256" key="13">
    <source>
        <dbReference type="PROSITE-ProRule" id="PRU01211"/>
    </source>
</evidence>
<keyword evidence="7 13" id="KW-0378">Hydrolase</keyword>
<dbReference type="SMART" id="SM00042">
    <property type="entry name" value="CUB"/>
    <property type="match status" value="1"/>
</dbReference>
<evidence type="ECO:0000256" key="8">
    <source>
        <dbReference type="ARBA" id="ARBA00022833"/>
    </source>
</evidence>
<feature type="active site" evidence="13">
    <location>
        <position position="69"/>
    </location>
</feature>
<dbReference type="InterPro" id="IPR006026">
    <property type="entry name" value="Peptidase_Metallo"/>
</dbReference>
<keyword evidence="5 13" id="KW-0479">Metal-binding</keyword>
<dbReference type="Gene3D" id="3.40.390.10">
    <property type="entry name" value="Collagenase (Catalytic Domain)"/>
    <property type="match status" value="1"/>
</dbReference>
<feature type="domain" description="CUB" evidence="15">
    <location>
        <begin position="198"/>
        <end position="316"/>
    </location>
</feature>
<feature type="non-terminal residue" evidence="17">
    <location>
        <position position="1"/>
    </location>
</feature>
<comment type="caution">
    <text evidence="12">Lacks conserved residue(s) required for the propagation of feature annotation.</text>
</comment>
<keyword evidence="9 13" id="KW-0482">Metalloprotease</keyword>
<dbReference type="GO" id="GO:0006508">
    <property type="term" value="P:proteolysis"/>
    <property type="evidence" value="ECO:0007669"/>
    <property type="project" value="UniProtKB-KW"/>
</dbReference>
<dbReference type="InterPro" id="IPR001506">
    <property type="entry name" value="Peptidase_M12A"/>
</dbReference>
<dbReference type="GO" id="GO:0004222">
    <property type="term" value="F:metalloendopeptidase activity"/>
    <property type="evidence" value="ECO:0007669"/>
    <property type="project" value="UniProtKB-UniRule"/>
</dbReference>
<keyword evidence="18" id="KW-1185">Reference proteome</keyword>
<evidence type="ECO:0000256" key="3">
    <source>
        <dbReference type="ARBA" id="ARBA00022536"/>
    </source>
</evidence>
<feature type="binding site" evidence="13">
    <location>
        <position position="72"/>
    </location>
    <ligand>
        <name>Zn(2+)</name>
        <dbReference type="ChEBI" id="CHEBI:29105"/>
        <note>catalytic</note>
    </ligand>
</feature>
<evidence type="ECO:0000256" key="14">
    <source>
        <dbReference type="RuleBase" id="RU361183"/>
    </source>
</evidence>
<comment type="subcellular location">
    <subcellularLocation>
        <location evidence="1">Secreted</location>
    </subcellularLocation>
</comment>
<dbReference type="PANTHER" id="PTHR10127">
    <property type="entry name" value="DISCOIDIN, CUB, EGF, LAMININ , AND ZINC METALLOPROTEASE DOMAIN CONTAINING"/>
    <property type="match status" value="1"/>
</dbReference>
<name>A0AAV5UJD3_9BILA</name>
<keyword evidence="10" id="KW-1015">Disulfide bond</keyword>
<sequence>SVEWKTHIQRGIRLWEKETCLRFHENYGVRDHILFYKGSGCFSSVGKTGGSQMISIGKECQSAGIIAHEIAHSLGFWHEQSRPDRDYYIRIRRQFVASGSETNFLKSSYHEADSMGLPYDLGSVMHYGPEAFTSRHGETTMETVNARYESTIGQRQQPSFIDIKQMNRLYCNDACRGMQLACKHGGYPDPNRCQMCKCPDGLTGPICDDIQGECGSELVASRGWQEFTHTGRGDCVWRIRTTNGKIRVRLSRVNFECKRTCENYVEVKSGVDLQPTGFRTCCKEEWSVVSEGEEVLILVRSHIDRINSMMIQYVRVNSLTELVDDKESEREWKAPSIREWTPGQENRGFRGVESGPVEKFILNSINGIRRSNGHQFTSSSSFLALSNYGKK</sequence>
<keyword evidence="2" id="KW-0964">Secreted</keyword>
<evidence type="ECO:0000256" key="2">
    <source>
        <dbReference type="ARBA" id="ARBA00022525"/>
    </source>
</evidence>
<dbReference type="CDD" id="cd04280">
    <property type="entry name" value="ZnMc_astacin_like"/>
    <property type="match status" value="1"/>
</dbReference>